<dbReference type="EMBL" id="JAEDAK010000015">
    <property type="protein sequence ID" value="MBH9578830.1"/>
    <property type="molecule type" value="Genomic_DNA"/>
</dbReference>
<dbReference type="SUPFAM" id="SSF52096">
    <property type="entry name" value="ClpP/crotonase"/>
    <property type="match status" value="1"/>
</dbReference>
<dbReference type="AlphaFoldDB" id="A0A931J5Z2"/>
<dbReference type="RefSeq" id="WP_198112598.1">
    <property type="nucleotide sequence ID" value="NZ_JAEDAK010000015.1"/>
</dbReference>
<keyword evidence="3" id="KW-1185">Reference proteome</keyword>
<dbReference type="Proteomes" id="UP000613266">
    <property type="component" value="Unassembled WGS sequence"/>
</dbReference>
<reference evidence="2" key="1">
    <citation type="submission" date="2020-12" db="EMBL/GenBank/DDBJ databases">
        <title>The genome sequence of Inhella sp. 1Y17.</title>
        <authorList>
            <person name="Liu Y."/>
        </authorList>
    </citation>
    <scope>NUCLEOTIDE SEQUENCE</scope>
    <source>
        <strain evidence="2">1Y17</strain>
    </source>
</reference>
<dbReference type="InterPro" id="IPR029045">
    <property type="entry name" value="ClpP/crotonase-like_dom_sf"/>
</dbReference>
<evidence type="ECO:0000313" key="2">
    <source>
        <dbReference type="EMBL" id="MBH9578830.1"/>
    </source>
</evidence>
<gene>
    <name evidence="2" type="ORF">I7X39_18210</name>
</gene>
<organism evidence="2 3">
    <name type="scientific">Inhella proteolytica</name>
    <dbReference type="NCBI Taxonomy" id="2795029"/>
    <lineage>
        <taxon>Bacteria</taxon>
        <taxon>Pseudomonadati</taxon>
        <taxon>Pseudomonadota</taxon>
        <taxon>Betaproteobacteria</taxon>
        <taxon>Burkholderiales</taxon>
        <taxon>Sphaerotilaceae</taxon>
        <taxon>Inhella</taxon>
    </lineage>
</organism>
<feature type="transmembrane region" description="Helical" evidence="1">
    <location>
        <begin position="71"/>
        <end position="94"/>
    </location>
</feature>
<evidence type="ECO:0000313" key="3">
    <source>
        <dbReference type="Proteomes" id="UP000613266"/>
    </source>
</evidence>
<protein>
    <submittedName>
        <fullName evidence="2">Uncharacterized protein</fullName>
    </submittedName>
</protein>
<feature type="transmembrane region" description="Helical" evidence="1">
    <location>
        <begin position="37"/>
        <end position="59"/>
    </location>
</feature>
<keyword evidence="1" id="KW-0472">Membrane</keyword>
<sequence length="527" mass="57234">MNPVSTRGPAAQTPFRPERPGYFASHWRGEQSLVRSYWVNNILVASPLAFLLTGLMAWISAKGDSLQVSAIVLLIGVPLLILLDTWCVVGGWRAAGHYREDGGSGLWSFLARLTLGLGALQLIVSVLFGFLPQVGSFWQMARGIDPIGQATLSLSDDGRSLKLEGTIGLGDGERLRTLLASERAKGLRRIELSSPGGRVREAEKMAEALKKHGHSSRVVGTCASACTLLFLAGEPRQVMNGAQLGFHRASTGTYNPVIDELANQDLARIYRKLGLPEPLIEQTLSTPSHSIWFAPRKDLLLHRLIPPLPETLAIDLPPIGSSEAEYKDALHQHPVWEALEQHAPGTLAAVATRVRAAHVEGASDQEVQAAAMPQLATLMPALIGGSDAVLRRRYVQLVAEQLKSLKAPAKRGERLPCRDLLDGRLGVRQQLPLPLQVRESEWLLDAAGSAAKSWRAKPPSPLEMEVLERSVGSAAIGMLSRLWADAPDAPVRDGAASCDRTIALLDHLPSQPALRRDLVDRLLFQPR</sequence>
<name>A0A931J5Z2_9BURK</name>
<comment type="caution">
    <text evidence="2">The sequence shown here is derived from an EMBL/GenBank/DDBJ whole genome shotgun (WGS) entry which is preliminary data.</text>
</comment>
<evidence type="ECO:0000256" key="1">
    <source>
        <dbReference type="SAM" id="Phobius"/>
    </source>
</evidence>
<dbReference type="Gene3D" id="3.90.226.10">
    <property type="entry name" value="2-enoyl-CoA Hydratase, Chain A, domain 1"/>
    <property type="match status" value="1"/>
</dbReference>
<accession>A0A931J5Z2</accession>
<proteinExistence type="predicted"/>
<feature type="transmembrane region" description="Helical" evidence="1">
    <location>
        <begin position="106"/>
        <end position="131"/>
    </location>
</feature>
<keyword evidence="1" id="KW-1133">Transmembrane helix</keyword>
<keyword evidence="1" id="KW-0812">Transmembrane</keyword>